<name>A0A3L8DGT5_OOCBI</name>
<dbReference type="PANTHER" id="PTHR12835">
    <property type="entry name" value="BIOTIN PROTEIN LIGASE"/>
    <property type="match status" value="1"/>
</dbReference>
<organism evidence="4">
    <name type="scientific">Ooceraea biroi</name>
    <name type="common">Clonal raider ant</name>
    <name type="synonym">Cerapachys biroi</name>
    <dbReference type="NCBI Taxonomy" id="2015173"/>
    <lineage>
        <taxon>Eukaryota</taxon>
        <taxon>Metazoa</taxon>
        <taxon>Ecdysozoa</taxon>
        <taxon>Arthropoda</taxon>
        <taxon>Hexapoda</taxon>
        <taxon>Insecta</taxon>
        <taxon>Pterygota</taxon>
        <taxon>Neoptera</taxon>
        <taxon>Endopterygota</taxon>
        <taxon>Hymenoptera</taxon>
        <taxon>Apocrita</taxon>
        <taxon>Aculeata</taxon>
        <taxon>Formicoidea</taxon>
        <taxon>Formicidae</taxon>
        <taxon>Dorylinae</taxon>
        <taxon>Ooceraea</taxon>
    </lineage>
</organism>
<reference evidence="4" key="1">
    <citation type="journal article" date="2018" name="Genome Res.">
        <title>The genomic architecture and molecular evolution of ant odorant receptors.</title>
        <authorList>
            <person name="McKenzie S.K."/>
            <person name="Kronauer D.J.C."/>
        </authorList>
    </citation>
    <scope>NUCLEOTIDE SEQUENCE [LARGE SCALE GENOMIC DNA]</scope>
    <source>
        <strain evidence="4">Clonal line C1</strain>
    </source>
</reference>
<evidence type="ECO:0000256" key="2">
    <source>
        <dbReference type="ARBA" id="ARBA00022598"/>
    </source>
</evidence>
<dbReference type="InterPro" id="IPR004408">
    <property type="entry name" value="Biotin_CoA_COase_ligase"/>
</dbReference>
<dbReference type="InterPro" id="IPR004143">
    <property type="entry name" value="BPL_LPL_catalytic"/>
</dbReference>
<dbReference type="PANTHER" id="PTHR12835:SF5">
    <property type="entry name" value="BIOTIN--PROTEIN LIGASE"/>
    <property type="match status" value="1"/>
</dbReference>
<gene>
    <name evidence="4" type="ORF">DMN91_009436</name>
</gene>
<dbReference type="Pfam" id="PF03099">
    <property type="entry name" value="BPL_LplA_LipB"/>
    <property type="match status" value="1"/>
</dbReference>
<accession>A0A3L8DGT5</accession>
<sequence>MLLTILYMLATVMQTRRISFLKEHLKVVFNRNRPSIMFHTKSSQHLNKNHNGSKPAENVMSSDLCLNKNLAKLGEWLWYQGDIKLCTVYPEQLVNVLNWLAYPRGKTLFPLNANNCCQLSSAPNRMTILVEADLAAYKPQASSKTKLEDYGLIITWIANKNIKNINFILESDADHIMSFITTVMQGQYYINNDLLVTRIQSVLVSGQPCTYDNEPLNCVLDKNVLYSLSDAAAIVLQQQKTVELVKFGAKVYPQNKQSPNVVSPSSTNKESIGDISSTFTRSVASVVPAGNSSPKLDEVCTSTKDNTLLKQTSTAIREKVDDPVKFQSPIIWEKKVPLPAVDFTKRPTTSKASLPTYIVYALTRDEARSNCWIDQVTLVVVCGNVDAEVSAQLVEYVIHGGKLLALCSDMLHTLLPSFKTAEVRESELVHFSTALNPPTSTSVKDKRGRLHSFDVKVLGTEETWHNPSILLATLASSGGRVVFSQIHLEVDPMQYEYEEDKFNALKESNAVRLEIIGDLLSTHLGMKTSKSAGELVKYTPAYFLGKFEIKKKMLDKLKSKLQETDMLKLPKLDIRFYTNSVITASASASFLPVMVHLCPENFSTVKYFENLGTHELGRLVIYADLLTSSMHLTEKRLEHGLAVIPRQQTQGEGRGRNIWLSPLGCAMFTLQVHISKHSVLGRRIPLLQHVVAVALISAIRSKRGYEDIDLRLKWPNDIYVGNSAKIGGVTVSTQTDGSEYICNIGVGINLSNSKPTTCINDVIEQCNQKYGKKLSKYSYEQYLAYVFNELEILLDMIEKHNIQYFYDLYYKYWLHANSKVTATNPNGKSENVTISGIDENGFLLVFANDGRTFPIHPDGNSFDLLKGLIAPK</sequence>
<comment type="similarity">
    <text evidence="1">Belongs to the biotin--protein ligase family.</text>
</comment>
<protein>
    <recommendedName>
        <fullName evidence="3">BPL/LPL catalytic domain-containing protein</fullName>
    </recommendedName>
</protein>
<dbReference type="PROSITE" id="PS51733">
    <property type="entry name" value="BPL_LPL_CATALYTIC"/>
    <property type="match status" value="1"/>
</dbReference>
<dbReference type="GO" id="GO:0004077">
    <property type="term" value="F:biotin--[biotin carboxyl-carrier protein] ligase activity"/>
    <property type="evidence" value="ECO:0007669"/>
    <property type="project" value="InterPro"/>
</dbReference>
<dbReference type="SUPFAM" id="SSF55681">
    <property type="entry name" value="Class II aaRS and biotin synthetases"/>
    <property type="match status" value="1"/>
</dbReference>
<keyword evidence="2" id="KW-0436">Ligase</keyword>
<dbReference type="OrthoDB" id="10250105at2759"/>
<dbReference type="InterPro" id="IPR045864">
    <property type="entry name" value="aa-tRNA-synth_II/BPL/LPL"/>
</dbReference>
<feature type="domain" description="BPL/LPL catalytic" evidence="3">
    <location>
        <begin position="599"/>
        <end position="798"/>
    </location>
</feature>
<dbReference type="EMBL" id="QOIP01000009">
    <property type="protein sequence ID" value="RLU19078.1"/>
    <property type="molecule type" value="Genomic_DNA"/>
</dbReference>
<proteinExistence type="inferred from homology"/>
<comment type="caution">
    <text evidence="4">The sequence shown here is derived from an EMBL/GenBank/DDBJ whole genome shotgun (WGS) entry which is preliminary data.</text>
</comment>
<dbReference type="AlphaFoldDB" id="A0A3L8DGT5"/>
<evidence type="ECO:0000259" key="3">
    <source>
        <dbReference type="PROSITE" id="PS51733"/>
    </source>
</evidence>
<reference evidence="4" key="2">
    <citation type="submission" date="2018-07" db="EMBL/GenBank/DDBJ databases">
        <authorList>
            <person name="Mckenzie S.K."/>
            <person name="Kronauer D.J.C."/>
        </authorList>
    </citation>
    <scope>NUCLEOTIDE SEQUENCE</scope>
    <source>
        <strain evidence="4">Clonal line C1</strain>
    </source>
</reference>
<dbReference type="Gene3D" id="3.30.930.10">
    <property type="entry name" value="Bira Bifunctional Protein, Domain 2"/>
    <property type="match status" value="1"/>
</dbReference>
<dbReference type="Proteomes" id="UP000279307">
    <property type="component" value="Chromosome 9"/>
</dbReference>
<evidence type="ECO:0000256" key="1">
    <source>
        <dbReference type="ARBA" id="ARBA00009934"/>
    </source>
</evidence>
<dbReference type="NCBIfam" id="TIGR00121">
    <property type="entry name" value="birA_ligase"/>
    <property type="match status" value="1"/>
</dbReference>
<evidence type="ECO:0000313" key="4">
    <source>
        <dbReference type="EMBL" id="RLU19078.1"/>
    </source>
</evidence>
<dbReference type="GO" id="GO:0005737">
    <property type="term" value="C:cytoplasm"/>
    <property type="evidence" value="ECO:0007669"/>
    <property type="project" value="TreeGrafter"/>
</dbReference>